<accession>A0A8S1BJR6</accession>
<dbReference type="EMBL" id="CADEBC010000733">
    <property type="protein sequence ID" value="CAB3260322.1"/>
    <property type="molecule type" value="Genomic_DNA"/>
</dbReference>
<name>A0A8S1BJR6_ARCPL</name>
<keyword evidence="2" id="KW-1185">Reference proteome</keyword>
<comment type="caution">
    <text evidence="1">The sequence shown here is derived from an EMBL/GenBank/DDBJ whole genome shotgun (WGS) entry which is preliminary data.</text>
</comment>
<evidence type="ECO:0000313" key="2">
    <source>
        <dbReference type="Proteomes" id="UP000494106"/>
    </source>
</evidence>
<dbReference type="OrthoDB" id="8195376at2759"/>
<gene>
    <name evidence="1" type="ORF">APLA_LOCUS17399</name>
</gene>
<dbReference type="Proteomes" id="UP000494106">
    <property type="component" value="Unassembled WGS sequence"/>
</dbReference>
<sequence length="115" mass="13554">MSISKLLNLRLGVKKLRSFASQKFQRVDKTIRDYVDTVVSDVIPIDIENSTISQVKSRFDDFPEPRENVTMDRYKFFTRRQTKSESIEGFLTDLENKSHDYEFGTLRESLIRDIL</sequence>
<organism evidence="1 2">
    <name type="scientific">Arctia plantaginis</name>
    <name type="common">Wood tiger moth</name>
    <name type="synonym">Phalaena plantaginis</name>
    <dbReference type="NCBI Taxonomy" id="874455"/>
    <lineage>
        <taxon>Eukaryota</taxon>
        <taxon>Metazoa</taxon>
        <taxon>Ecdysozoa</taxon>
        <taxon>Arthropoda</taxon>
        <taxon>Hexapoda</taxon>
        <taxon>Insecta</taxon>
        <taxon>Pterygota</taxon>
        <taxon>Neoptera</taxon>
        <taxon>Endopterygota</taxon>
        <taxon>Lepidoptera</taxon>
        <taxon>Glossata</taxon>
        <taxon>Ditrysia</taxon>
        <taxon>Noctuoidea</taxon>
        <taxon>Erebidae</taxon>
        <taxon>Arctiinae</taxon>
        <taxon>Arctia</taxon>
    </lineage>
</organism>
<evidence type="ECO:0000313" key="1">
    <source>
        <dbReference type="EMBL" id="CAB3260322.1"/>
    </source>
</evidence>
<proteinExistence type="predicted"/>
<dbReference type="AlphaFoldDB" id="A0A8S1BJR6"/>
<reference evidence="1 2" key="1">
    <citation type="submission" date="2020-04" db="EMBL/GenBank/DDBJ databases">
        <authorList>
            <person name="Wallbank WR R."/>
            <person name="Pardo Diaz C."/>
            <person name="Kozak K."/>
            <person name="Martin S."/>
            <person name="Jiggins C."/>
            <person name="Moest M."/>
            <person name="Warren A I."/>
            <person name="Byers J.R.P. K."/>
            <person name="Montejo-Kovacevich G."/>
            <person name="Yen C E."/>
        </authorList>
    </citation>
    <scope>NUCLEOTIDE SEQUENCE [LARGE SCALE GENOMIC DNA]</scope>
</reference>
<protein>
    <submittedName>
        <fullName evidence="1">Uncharacterized protein</fullName>
    </submittedName>
</protein>